<name>G4YUI9_PHYSP</name>
<sequence length="127" mass="13633">MSCGDIAVCVSFASCFGAAGSQESVSEVAFGSMAVTISTLPPVRQVLARRGSPNTQSPHDYRETLYSTQGSHVTDTGVIAPGSTSELQPTRCQAARMIKIFEHAREDSNKQCECIDVENDLGVWNFS</sequence>
<organism evidence="1 2">
    <name type="scientific">Phytophthora sojae (strain P6497)</name>
    <name type="common">Soybean stem and root rot agent</name>
    <name type="synonym">Phytophthora megasperma f. sp. glycines</name>
    <dbReference type="NCBI Taxonomy" id="1094619"/>
    <lineage>
        <taxon>Eukaryota</taxon>
        <taxon>Sar</taxon>
        <taxon>Stramenopiles</taxon>
        <taxon>Oomycota</taxon>
        <taxon>Peronosporomycetes</taxon>
        <taxon>Peronosporales</taxon>
        <taxon>Peronosporaceae</taxon>
        <taxon>Phytophthora</taxon>
    </lineage>
</organism>
<dbReference type="AlphaFoldDB" id="G4YUI9"/>
<dbReference type="RefSeq" id="XP_009520169.1">
    <property type="nucleotide sequence ID" value="XM_009521874.1"/>
</dbReference>
<accession>G4YUI9</accession>
<dbReference type="EMBL" id="JH159152">
    <property type="protein sequence ID" value="EGZ24881.1"/>
    <property type="molecule type" value="Genomic_DNA"/>
</dbReference>
<protein>
    <submittedName>
        <fullName evidence="1">Uncharacterized protein</fullName>
    </submittedName>
</protein>
<dbReference type="GeneID" id="20641421"/>
<reference evidence="1 2" key="1">
    <citation type="journal article" date="2006" name="Science">
        <title>Phytophthora genome sequences uncover evolutionary origins and mechanisms of pathogenesis.</title>
        <authorList>
            <person name="Tyler B.M."/>
            <person name="Tripathy S."/>
            <person name="Zhang X."/>
            <person name="Dehal P."/>
            <person name="Jiang R.H."/>
            <person name="Aerts A."/>
            <person name="Arredondo F.D."/>
            <person name="Baxter L."/>
            <person name="Bensasson D."/>
            <person name="Beynon J.L."/>
            <person name="Chapman J."/>
            <person name="Damasceno C.M."/>
            <person name="Dorrance A.E."/>
            <person name="Dou D."/>
            <person name="Dickerman A.W."/>
            <person name="Dubchak I.L."/>
            <person name="Garbelotto M."/>
            <person name="Gijzen M."/>
            <person name="Gordon S.G."/>
            <person name="Govers F."/>
            <person name="Grunwald N.J."/>
            <person name="Huang W."/>
            <person name="Ivors K.L."/>
            <person name="Jones R.W."/>
            <person name="Kamoun S."/>
            <person name="Krampis K."/>
            <person name="Lamour K.H."/>
            <person name="Lee M.K."/>
            <person name="McDonald W.H."/>
            <person name="Medina M."/>
            <person name="Meijer H.J."/>
            <person name="Nordberg E.K."/>
            <person name="Maclean D.J."/>
            <person name="Ospina-Giraldo M.D."/>
            <person name="Morris P.F."/>
            <person name="Phuntumart V."/>
            <person name="Putnam N.H."/>
            <person name="Rash S."/>
            <person name="Rose J.K."/>
            <person name="Sakihama Y."/>
            <person name="Salamov A.A."/>
            <person name="Savidor A."/>
            <person name="Scheuring C.F."/>
            <person name="Smith B.M."/>
            <person name="Sobral B.W."/>
            <person name="Terry A."/>
            <person name="Torto-Alalibo T.A."/>
            <person name="Win J."/>
            <person name="Xu Z."/>
            <person name="Zhang H."/>
            <person name="Grigoriev I.V."/>
            <person name="Rokhsar D.S."/>
            <person name="Boore J.L."/>
        </authorList>
    </citation>
    <scope>NUCLEOTIDE SEQUENCE [LARGE SCALE GENOMIC DNA]</scope>
    <source>
        <strain evidence="1 2">P6497</strain>
    </source>
</reference>
<proteinExistence type="predicted"/>
<dbReference type="Proteomes" id="UP000002640">
    <property type="component" value="Unassembled WGS sequence"/>
</dbReference>
<dbReference type="InParanoid" id="G4YUI9"/>
<dbReference type="KEGG" id="psoj:PHYSODRAFT_296809"/>
<gene>
    <name evidence="1" type="ORF">PHYSODRAFT_296809</name>
</gene>
<keyword evidence="2" id="KW-1185">Reference proteome</keyword>
<evidence type="ECO:0000313" key="1">
    <source>
        <dbReference type="EMBL" id="EGZ24881.1"/>
    </source>
</evidence>
<evidence type="ECO:0000313" key="2">
    <source>
        <dbReference type="Proteomes" id="UP000002640"/>
    </source>
</evidence>